<keyword evidence="1" id="KW-0812">Transmembrane</keyword>
<organism evidence="2">
    <name type="scientific">marine metagenome</name>
    <dbReference type="NCBI Taxonomy" id="408172"/>
    <lineage>
        <taxon>unclassified sequences</taxon>
        <taxon>metagenomes</taxon>
        <taxon>ecological metagenomes</taxon>
    </lineage>
</organism>
<gene>
    <name evidence="2" type="ORF">METZ01_LOCUS237384</name>
</gene>
<keyword evidence="1" id="KW-1133">Transmembrane helix</keyword>
<feature type="transmembrane region" description="Helical" evidence="1">
    <location>
        <begin position="180"/>
        <end position="197"/>
    </location>
</feature>
<feature type="transmembrane region" description="Helical" evidence="1">
    <location>
        <begin position="101"/>
        <end position="118"/>
    </location>
</feature>
<evidence type="ECO:0000313" key="2">
    <source>
        <dbReference type="EMBL" id="SVB84530.1"/>
    </source>
</evidence>
<dbReference type="EMBL" id="UINC01060233">
    <property type="protein sequence ID" value="SVB84530.1"/>
    <property type="molecule type" value="Genomic_DNA"/>
</dbReference>
<accession>A0A382HB60</accession>
<proteinExistence type="predicted"/>
<reference evidence="2" key="1">
    <citation type="submission" date="2018-05" db="EMBL/GenBank/DDBJ databases">
        <authorList>
            <person name="Lanie J.A."/>
            <person name="Ng W.-L."/>
            <person name="Kazmierczak K.M."/>
            <person name="Andrzejewski T.M."/>
            <person name="Davidsen T.M."/>
            <person name="Wayne K.J."/>
            <person name="Tettelin H."/>
            <person name="Glass J.I."/>
            <person name="Rusch D."/>
            <person name="Podicherti R."/>
            <person name="Tsui H.-C.T."/>
            <person name="Winkler M.E."/>
        </authorList>
    </citation>
    <scope>NUCLEOTIDE SEQUENCE</scope>
</reference>
<protein>
    <submittedName>
        <fullName evidence="2">Uncharacterized protein</fullName>
    </submittedName>
</protein>
<feature type="transmembrane region" description="Helical" evidence="1">
    <location>
        <begin position="20"/>
        <end position="41"/>
    </location>
</feature>
<sequence length="256" mass="30018">MVIERLIKPDSSLYRVISKLFTSLNFIENFEVVSWFAPWTIMVAGMAAKAGTNDRYTFWEFSNWEHGSISIIILIIVMILFKINRYTLLLDKDNFSIKSQWVSRCVLFFICWMLGWGIKDILSGIGWFFGYLPMIFGVILPYIIKTDDKILLIFRKQIGFSSSVLFLFSCLFGWLLDDPVLATASIVMFPFTLILAITTHYRHVQRTHIYPLFIIMGFVIARQGWFIFPSLILFYILRFYNYFIYKKVSPGFAVDQ</sequence>
<evidence type="ECO:0000256" key="1">
    <source>
        <dbReference type="SAM" id="Phobius"/>
    </source>
</evidence>
<feature type="transmembrane region" description="Helical" evidence="1">
    <location>
        <begin position="209"/>
        <end position="237"/>
    </location>
</feature>
<keyword evidence="1" id="KW-0472">Membrane</keyword>
<feature type="transmembrane region" description="Helical" evidence="1">
    <location>
        <begin position="61"/>
        <end position="81"/>
    </location>
</feature>
<name>A0A382HB60_9ZZZZ</name>
<dbReference type="AlphaFoldDB" id="A0A382HB60"/>
<feature type="transmembrane region" description="Helical" evidence="1">
    <location>
        <begin position="156"/>
        <end position="174"/>
    </location>
</feature>
<feature type="transmembrane region" description="Helical" evidence="1">
    <location>
        <begin position="124"/>
        <end position="144"/>
    </location>
</feature>